<sequence length="216" mass="25079">MEFRVNYIGPNNYKIVALSEQIPSLNSFFYFEVEILNKGNDGSNTITNDIPEQDYNSWSYQDDGYFVSFKNKNCKPYGPSYTTGDTIGVACYIPKDLENSKTFLYPCELRSQGGSIEVNFGEYEKAFADLTKVLESEPENVIARRYRGEIDQIMDESYNDITELLKFNPNDFWAINVYELDLMSENFEIKNPLITKKLIRYIRNMLITKNISNKQS</sequence>
<dbReference type="InterPro" id="IPR011990">
    <property type="entry name" value="TPR-like_helical_dom_sf"/>
</dbReference>
<evidence type="ECO:0000313" key="1">
    <source>
        <dbReference type="EMBL" id="RIB10877.1"/>
    </source>
</evidence>
<gene>
    <name evidence="1" type="ORF">C2G38_2204979</name>
</gene>
<dbReference type="OrthoDB" id="25503at2759"/>
<dbReference type="AlphaFoldDB" id="A0A397UNY3"/>
<reference evidence="1 2" key="1">
    <citation type="submission" date="2018-06" db="EMBL/GenBank/DDBJ databases">
        <title>Comparative genomics reveals the genomic features of Rhizophagus irregularis, R. cerebriforme, R. diaphanum and Gigaspora rosea, and their symbiotic lifestyle signature.</title>
        <authorList>
            <person name="Morin E."/>
            <person name="San Clemente H."/>
            <person name="Chen E.C.H."/>
            <person name="De La Providencia I."/>
            <person name="Hainaut M."/>
            <person name="Kuo A."/>
            <person name="Kohler A."/>
            <person name="Murat C."/>
            <person name="Tang N."/>
            <person name="Roy S."/>
            <person name="Loubradou J."/>
            <person name="Henrissat B."/>
            <person name="Grigoriev I.V."/>
            <person name="Corradi N."/>
            <person name="Roux C."/>
            <person name="Martin F.M."/>
        </authorList>
    </citation>
    <scope>NUCLEOTIDE SEQUENCE [LARGE SCALE GENOMIC DNA]</scope>
    <source>
        <strain evidence="1 2">DAOM 194757</strain>
    </source>
</reference>
<name>A0A397UNY3_9GLOM</name>
<comment type="caution">
    <text evidence="1">The sequence shown here is derived from an EMBL/GenBank/DDBJ whole genome shotgun (WGS) entry which is preliminary data.</text>
</comment>
<dbReference type="Gene3D" id="2.60.120.920">
    <property type="match status" value="1"/>
</dbReference>
<organism evidence="1 2">
    <name type="scientific">Gigaspora rosea</name>
    <dbReference type="NCBI Taxonomy" id="44941"/>
    <lineage>
        <taxon>Eukaryota</taxon>
        <taxon>Fungi</taxon>
        <taxon>Fungi incertae sedis</taxon>
        <taxon>Mucoromycota</taxon>
        <taxon>Glomeromycotina</taxon>
        <taxon>Glomeromycetes</taxon>
        <taxon>Diversisporales</taxon>
        <taxon>Gigasporaceae</taxon>
        <taxon>Gigaspora</taxon>
    </lineage>
</organism>
<dbReference type="STRING" id="44941.A0A397UNY3"/>
<dbReference type="InterPro" id="IPR043136">
    <property type="entry name" value="B30.2/SPRY_sf"/>
</dbReference>
<protein>
    <recommendedName>
        <fullName evidence="3">SPRY domain-containing protein</fullName>
    </recommendedName>
</protein>
<evidence type="ECO:0000313" key="2">
    <source>
        <dbReference type="Proteomes" id="UP000266673"/>
    </source>
</evidence>
<dbReference type="Proteomes" id="UP000266673">
    <property type="component" value="Unassembled WGS sequence"/>
</dbReference>
<dbReference type="SUPFAM" id="SSF48452">
    <property type="entry name" value="TPR-like"/>
    <property type="match status" value="1"/>
</dbReference>
<keyword evidence="2" id="KW-1185">Reference proteome</keyword>
<dbReference type="EMBL" id="QKWP01001201">
    <property type="protein sequence ID" value="RIB10877.1"/>
    <property type="molecule type" value="Genomic_DNA"/>
</dbReference>
<accession>A0A397UNY3</accession>
<proteinExistence type="predicted"/>
<evidence type="ECO:0008006" key="3">
    <source>
        <dbReference type="Google" id="ProtNLM"/>
    </source>
</evidence>